<comment type="caution">
    <text evidence="10">The sequence shown here is derived from an EMBL/GenBank/DDBJ whole genome shotgun (WGS) entry which is preliminary data.</text>
</comment>
<dbReference type="Pfam" id="PF04408">
    <property type="entry name" value="WHD_HA2"/>
    <property type="match status" value="1"/>
</dbReference>
<evidence type="ECO:0000256" key="4">
    <source>
        <dbReference type="ARBA" id="ARBA00022840"/>
    </source>
</evidence>
<name>A0A8S0ZKT2_ARCPL</name>
<organism evidence="10 11">
    <name type="scientific">Arctia plantaginis</name>
    <name type="common">Wood tiger moth</name>
    <name type="synonym">Phalaena plantaginis</name>
    <dbReference type="NCBI Taxonomy" id="874455"/>
    <lineage>
        <taxon>Eukaryota</taxon>
        <taxon>Metazoa</taxon>
        <taxon>Ecdysozoa</taxon>
        <taxon>Arthropoda</taxon>
        <taxon>Hexapoda</taxon>
        <taxon>Insecta</taxon>
        <taxon>Pterygota</taxon>
        <taxon>Neoptera</taxon>
        <taxon>Endopterygota</taxon>
        <taxon>Lepidoptera</taxon>
        <taxon>Glossata</taxon>
        <taxon>Ditrysia</taxon>
        <taxon>Noctuoidea</taxon>
        <taxon>Erebidae</taxon>
        <taxon>Arctiinae</taxon>
        <taxon>Arctia</taxon>
    </lineage>
</organism>
<feature type="compositionally biased region" description="Acidic residues" evidence="7">
    <location>
        <begin position="1069"/>
        <end position="1082"/>
    </location>
</feature>
<comment type="similarity">
    <text evidence="6">Belongs to the DExH box helicase family.</text>
</comment>
<evidence type="ECO:0000256" key="1">
    <source>
        <dbReference type="ARBA" id="ARBA00022741"/>
    </source>
</evidence>
<feature type="region of interest" description="Disordered" evidence="7">
    <location>
        <begin position="1066"/>
        <end position="1091"/>
    </location>
</feature>
<dbReference type="CDD" id="cd18791">
    <property type="entry name" value="SF2_C_RHA"/>
    <property type="match status" value="1"/>
</dbReference>
<dbReference type="InterPro" id="IPR011709">
    <property type="entry name" value="DEAD-box_helicase_OB_fold"/>
</dbReference>
<keyword evidence="3" id="KW-0347">Helicase</keyword>
<dbReference type="CDD" id="cd17917">
    <property type="entry name" value="DEXHc_RHA-like"/>
    <property type="match status" value="1"/>
</dbReference>
<dbReference type="PANTHER" id="PTHR18934:SF237">
    <property type="entry name" value="ATP-DEPENDENT DNA_RNA HELICASE DHX36"/>
    <property type="match status" value="1"/>
</dbReference>
<evidence type="ECO:0000259" key="9">
    <source>
        <dbReference type="PROSITE" id="PS51194"/>
    </source>
</evidence>
<dbReference type="SMART" id="SM00487">
    <property type="entry name" value="DEXDc"/>
    <property type="match status" value="1"/>
</dbReference>
<dbReference type="Proteomes" id="UP000494256">
    <property type="component" value="Unassembled WGS sequence"/>
</dbReference>
<dbReference type="AlphaFoldDB" id="A0A8S0ZKT2"/>
<dbReference type="GO" id="GO:0005524">
    <property type="term" value="F:ATP binding"/>
    <property type="evidence" value="ECO:0007669"/>
    <property type="project" value="UniProtKB-KW"/>
</dbReference>
<dbReference type="GO" id="GO:0002151">
    <property type="term" value="F:G-quadruplex RNA binding"/>
    <property type="evidence" value="ECO:0007669"/>
    <property type="project" value="TreeGrafter"/>
</dbReference>
<dbReference type="PANTHER" id="PTHR18934">
    <property type="entry name" value="ATP-DEPENDENT RNA HELICASE"/>
    <property type="match status" value="1"/>
</dbReference>
<keyword evidence="5" id="KW-0694">RNA-binding</keyword>
<dbReference type="Gene3D" id="1.20.120.1080">
    <property type="match status" value="1"/>
</dbReference>
<keyword evidence="4" id="KW-0067">ATP-binding</keyword>
<feature type="region of interest" description="Disordered" evidence="7">
    <location>
        <begin position="1"/>
        <end position="27"/>
    </location>
</feature>
<evidence type="ECO:0000313" key="11">
    <source>
        <dbReference type="Proteomes" id="UP000494256"/>
    </source>
</evidence>
<dbReference type="GO" id="GO:0051880">
    <property type="term" value="F:G-quadruplex DNA binding"/>
    <property type="evidence" value="ECO:0007669"/>
    <property type="project" value="TreeGrafter"/>
</dbReference>
<dbReference type="FunFam" id="3.40.50.300:FF:000526">
    <property type="entry name" value="DExH-box ATP-dependent RNA helicase DExH3"/>
    <property type="match status" value="1"/>
</dbReference>
<dbReference type="InterPro" id="IPR014001">
    <property type="entry name" value="Helicase_ATP-bd"/>
</dbReference>
<keyword evidence="1" id="KW-0547">Nucleotide-binding</keyword>
<dbReference type="PROSITE" id="PS51192">
    <property type="entry name" value="HELICASE_ATP_BIND_1"/>
    <property type="match status" value="1"/>
</dbReference>
<evidence type="ECO:0000259" key="8">
    <source>
        <dbReference type="PROSITE" id="PS51192"/>
    </source>
</evidence>
<dbReference type="Pfam" id="PF00271">
    <property type="entry name" value="Helicase_C"/>
    <property type="match status" value="1"/>
</dbReference>
<feature type="domain" description="Helicase C-terminal" evidence="9">
    <location>
        <begin position="533"/>
        <end position="705"/>
    </location>
</feature>
<dbReference type="InterPro" id="IPR001650">
    <property type="entry name" value="Helicase_C-like"/>
</dbReference>
<dbReference type="GO" id="GO:0003724">
    <property type="term" value="F:RNA helicase activity"/>
    <property type="evidence" value="ECO:0007669"/>
    <property type="project" value="TreeGrafter"/>
</dbReference>
<evidence type="ECO:0008006" key="12">
    <source>
        <dbReference type="Google" id="ProtNLM"/>
    </source>
</evidence>
<dbReference type="Pfam" id="PF07717">
    <property type="entry name" value="OB_NTP_bind"/>
    <property type="match status" value="1"/>
</dbReference>
<evidence type="ECO:0000313" key="10">
    <source>
        <dbReference type="EMBL" id="CAB3234119.1"/>
    </source>
</evidence>
<dbReference type="Pfam" id="PF21010">
    <property type="entry name" value="HA2_C"/>
    <property type="match status" value="1"/>
</dbReference>
<evidence type="ECO:0000256" key="3">
    <source>
        <dbReference type="ARBA" id="ARBA00022806"/>
    </source>
</evidence>
<dbReference type="InterPro" id="IPR011545">
    <property type="entry name" value="DEAD/DEAH_box_helicase_dom"/>
</dbReference>
<dbReference type="GO" id="GO:0005737">
    <property type="term" value="C:cytoplasm"/>
    <property type="evidence" value="ECO:0007669"/>
    <property type="project" value="TreeGrafter"/>
</dbReference>
<dbReference type="SMART" id="SM00847">
    <property type="entry name" value="HA2"/>
    <property type="match status" value="1"/>
</dbReference>
<evidence type="ECO:0000256" key="6">
    <source>
        <dbReference type="ARBA" id="ARBA00060772"/>
    </source>
</evidence>
<dbReference type="InterPro" id="IPR048333">
    <property type="entry name" value="HA2_WH"/>
</dbReference>
<dbReference type="GO" id="GO:0005634">
    <property type="term" value="C:nucleus"/>
    <property type="evidence" value="ECO:0007669"/>
    <property type="project" value="TreeGrafter"/>
</dbReference>
<dbReference type="GO" id="GO:0016787">
    <property type="term" value="F:hydrolase activity"/>
    <property type="evidence" value="ECO:0007669"/>
    <property type="project" value="UniProtKB-KW"/>
</dbReference>
<dbReference type="SMART" id="SM00490">
    <property type="entry name" value="HELICc"/>
    <property type="match status" value="1"/>
</dbReference>
<accession>A0A8S0ZKT2</accession>
<dbReference type="InterPro" id="IPR027417">
    <property type="entry name" value="P-loop_NTPase"/>
</dbReference>
<feature type="domain" description="Helicase ATP-binding" evidence="8">
    <location>
        <begin position="276"/>
        <end position="444"/>
    </location>
</feature>
<gene>
    <name evidence="10" type="ORF">APLA_LOCUS6424</name>
</gene>
<dbReference type="OrthoDB" id="9049620at2759"/>
<reference evidence="10 11" key="1">
    <citation type="submission" date="2020-04" db="EMBL/GenBank/DDBJ databases">
        <authorList>
            <person name="Wallbank WR R."/>
            <person name="Pardo Diaz C."/>
            <person name="Kozak K."/>
            <person name="Martin S."/>
            <person name="Jiggins C."/>
            <person name="Moest M."/>
            <person name="Warren A I."/>
            <person name="Byers J.R.P. K."/>
            <person name="Montejo-Kovacevich G."/>
            <person name="Yen C E."/>
        </authorList>
    </citation>
    <scope>NUCLEOTIDE SEQUENCE [LARGE SCALE GENOMIC DNA]</scope>
</reference>
<evidence type="ECO:0000256" key="5">
    <source>
        <dbReference type="ARBA" id="ARBA00022884"/>
    </source>
</evidence>
<evidence type="ECO:0000256" key="7">
    <source>
        <dbReference type="SAM" id="MobiDB-lite"/>
    </source>
</evidence>
<dbReference type="InterPro" id="IPR007502">
    <property type="entry name" value="Helicase-assoc_dom"/>
</dbReference>
<dbReference type="Pfam" id="PF00270">
    <property type="entry name" value="DEAD"/>
    <property type="match status" value="1"/>
</dbReference>
<proteinExistence type="inferred from homology"/>
<dbReference type="SUPFAM" id="SSF52540">
    <property type="entry name" value="P-loop containing nucleoside triphosphate hydrolases"/>
    <property type="match status" value="1"/>
</dbReference>
<dbReference type="Gene3D" id="3.40.50.300">
    <property type="entry name" value="P-loop containing nucleotide triphosphate hydrolases"/>
    <property type="match status" value="2"/>
</dbReference>
<dbReference type="PROSITE" id="PS51194">
    <property type="entry name" value="HELICASE_CTER"/>
    <property type="match status" value="1"/>
</dbReference>
<protein>
    <recommendedName>
        <fullName evidence="12">ATP-dependent RNA helicase DHX36</fullName>
    </recommendedName>
</protein>
<evidence type="ECO:0000256" key="2">
    <source>
        <dbReference type="ARBA" id="ARBA00022801"/>
    </source>
</evidence>
<sequence>MSHRGGGGRGRDNFNWSKPSNKAFRPRGLRGRDIGLYYRDQHIRGKKLPKGDIIIHLTIPPAIITILENNIESIKKLAEISKISIPRFSGLNLAKRENPTLENDFSSDVASSVITKKKNAVPKGKLKNIHLMSSPSTSANSYLGEDEYAKVKIENESNQMFSDHDATPMETIENVQTAQMDLAVKEEDASDQRQLSLRGAGDFKYGYEDIITGTFDEKLDECLAKGVSITKNSTDANNLSIVLYEDYKNMLNMKDYKKFKQFRETLPTYKKSTELLEVINSNQVIVISGETGCGKSTQVPQLILDEAINNKKGAYVKILVTQPRRIAASSLAMRVAQERSESMGASVGYAVRLEKVDARARGSIMFFTTGILLATLEVDQGLTNYTHVILDEVHERDCDIDLAMFMLKKVLQKRKDLKLILMSATIDADTLSFYFNNCPMIHIEGLAYPVKDIYLEDVLEMTKFKLPFVDNKVQKNVKPWHRNKKKKLANEMEKEIQYRAEISPWLQSIKRKINHEVYQTLQDYRIEALNIDLIHDLLVHICKGPPGAILVFLPGIVDITKLLKAMSERKCFPNSNYEIYPLHSKLPSLQQHKIFERPPANVRKIIVATNIAETSITIDDIVYVIDSGKMKYSGLNVEENISTLETSWISQANLRQRRGRAGRCQPGICYHLLTSYRARTLDDRLLPGIQRDPLLEPVLAIKRLRLGIADEALKMMPAPPADRTVQSAIKHLQQCGALDYAEKLTPLGWHLARLPVHPAAGKLLLLGALFGCLNRAASVAAVWGFKDPFQLVIGKEEEVDEAKKMFSLGAGSDHIAISEAIMQWESLPSSYQKRDFAYDNFMANNTLELLFDMKTQFGDNLKQMGFLASGDILSSWENRNTDNLSLFKAIVAASLYPNIATAKWVNLNARNPNKVVRVKAKTPEDGFIYIHPSSVMAVKKPRRGHLPISPCMNPGASWLVYWRKQRSTELYLHEVTLVHTLPLLFFGELTVTEAENPDECYISITSVKVCCKIRTTELLFQMRGLLDQVLASKIGVSSTHATLQNPFEEQVLDAVIQLITAEEERADYLNDDDDPSESDNSEIESYTSGRR</sequence>
<keyword evidence="2" id="KW-0378">Hydrolase</keyword>
<dbReference type="EMBL" id="CADEBD010000294">
    <property type="protein sequence ID" value="CAB3234119.1"/>
    <property type="molecule type" value="Genomic_DNA"/>
</dbReference>
<dbReference type="GO" id="GO:0003678">
    <property type="term" value="F:DNA helicase activity"/>
    <property type="evidence" value="ECO:0007669"/>
    <property type="project" value="TreeGrafter"/>
</dbReference>